<evidence type="ECO:0000256" key="10">
    <source>
        <dbReference type="ARBA" id="ARBA00022842"/>
    </source>
</evidence>
<dbReference type="NCBIfam" id="TIGR01251">
    <property type="entry name" value="ribP_PPkin"/>
    <property type="match status" value="1"/>
</dbReference>
<evidence type="ECO:0000256" key="3">
    <source>
        <dbReference type="ARBA" id="ARBA00013247"/>
    </source>
</evidence>
<dbReference type="InterPro" id="IPR029099">
    <property type="entry name" value="Pribosyltran_N"/>
</dbReference>
<evidence type="ECO:0000256" key="12">
    <source>
        <dbReference type="ARBA" id="ARBA00049535"/>
    </source>
</evidence>
<keyword evidence="4" id="KW-0808">Transferase</keyword>
<dbReference type="GO" id="GO:0016301">
    <property type="term" value="F:kinase activity"/>
    <property type="evidence" value="ECO:0007669"/>
    <property type="project" value="UniProtKB-KW"/>
</dbReference>
<protein>
    <recommendedName>
        <fullName evidence="15">Ribose-phosphate pyrophosphokinase</fullName>
        <ecNumber evidence="3">2.7.6.1</ecNumber>
    </recommendedName>
    <alternativeName>
        <fullName evidence="11">Phosphoribosyl pyrophosphate synthase</fullName>
    </alternativeName>
</protein>
<dbReference type="GO" id="GO:0004749">
    <property type="term" value="F:ribose phosphate diphosphokinase activity"/>
    <property type="evidence" value="ECO:0007669"/>
    <property type="project" value="UniProtKB-EC"/>
</dbReference>
<dbReference type="GO" id="GO:0005737">
    <property type="term" value="C:cytoplasm"/>
    <property type="evidence" value="ECO:0007669"/>
    <property type="project" value="TreeGrafter"/>
</dbReference>
<comment type="catalytic activity">
    <reaction evidence="12">
        <text>D-ribose 5-phosphate + ATP = 5-phospho-alpha-D-ribose 1-diphosphate + AMP + H(+)</text>
        <dbReference type="Rhea" id="RHEA:15609"/>
        <dbReference type="ChEBI" id="CHEBI:15378"/>
        <dbReference type="ChEBI" id="CHEBI:30616"/>
        <dbReference type="ChEBI" id="CHEBI:58017"/>
        <dbReference type="ChEBI" id="CHEBI:78346"/>
        <dbReference type="ChEBI" id="CHEBI:456215"/>
        <dbReference type="EC" id="2.7.6.1"/>
    </reaction>
</comment>
<comment type="function">
    <text evidence="13">Involved in the biosynthesis of the central metabolite phospho-alpha-D-ribosyl-1-pyrophosphate (PRPP) via the transfer of pyrophosphoryl group from ATP to 1-hydroxyl of ribose-5-phosphate (Rib-5-P).</text>
</comment>
<dbReference type="NCBIfam" id="NF002320">
    <property type="entry name" value="PRK01259.1"/>
    <property type="match status" value="1"/>
</dbReference>
<sequence>MNLGVEAAKALIGRFSDGEVRVEIQHNVRGKDVYVVQSTCPPVNENLVELLVMIDALKRASARCINVVIPYYAYGRKDQKDKPRVSITARLVADLLTVAGAHRIITVNLHADQIQGFFNIPVEHLFGTRVLLDAIRKDIRGDEVIVAPDAGGVSRARAFASRLNVDLAIMDSRYQNDVRHSFIVGDVSGRRVIILDDMVDTARTLLRAVEGAEAAGAASIVACVVHPVLSGNAVEKLASSALQALTVTDTVPLSQEATGCEKIRVVSIAPMLAEAIRRVHLEESVSSLFSG</sequence>
<evidence type="ECO:0000256" key="9">
    <source>
        <dbReference type="ARBA" id="ARBA00022840"/>
    </source>
</evidence>
<evidence type="ECO:0000256" key="4">
    <source>
        <dbReference type="ARBA" id="ARBA00022679"/>
    </source>
</evidence>
<dbReference type="Proteomes" id="UP001144372">
    <property type="component" value="Unassembled WGS sequence"/>
</dbReference>
<dbReference type="GO" id="GO:0005524">
    <property type="term" value="F:ATP binding"/>
    <property type="evidence" value="ECO:0007669"/>
    <property type="project" value="UniProtKB-KW"/>
</dbReference>
<evidence type="ECO:0000256" key="14">
    <source>
        <dbReference type="ARBA" id="ARBA00061444"/>
    </source>
</evidence>
<comment type="cofactor">
    <cofactor evidence="1">
        <name>Mg(2+)</name>
        <dbReference type="ChEBI" id="CHEBI:18420"/>
    </cofactor>
</comment>
<comment type="caution">
    <text evidence="17">The sequence shown here is derived from an EMBL/GenBank/DDBJ whole genome shotgun (WGS) entry which is preliminary data.</text>
</comment>
<feature type="domain" description="Ribose-phosphate pyrophosphokinase N-terminal" evidence="16">
    <location>
        <begin position="2"/>
        <end position="100"/>
    </location>
</feature>
<evidence type="ECO:0000259" key="16">
    <source>
        <dbReference type="Pfam" id="PF13793"/>
    </source>
</evidence>
<dbReference type="PANTHER" id="PTHR10210">
    <property type="entry name" value="RIBOSE-PHOSPHATE DIPHOSPHOKINASE FAMILY MEMBER"/>
    <property type="match status" value="1"/>
</dbReference>
<dbReference type="InterPro" id="IPR000836">
    <property type="entry name" value="PRTase_dom"/>
</dbReference>
<gene>
    <name evidence="17" type="primary">prsA</name>
    <name evidence="17" type="ORF">DAMNIGENAA_22120</name>
</gene>
<evidence type="ECO:0000256" key="15">
    <source>
        <dbReference type="ARBA" id="ARBA00069492"/>
    </source>
</evidence>
<dbReference type="GO" id="GO:0006015">
    <property type="term" value="P:5-phosphoribose 1-diphosphate biosynthetic process"/>
    <property type="evidence" value="ECO:0007669"/>
    <property type="project" value="TreeGrafter"/>
</dbReference>
<evidence type="ECO:0000256" key="1">
    <source>
        <dbReference type="ARBA" id="ARBA00001946"/>
    </source>
</evidence>
<dbReference type="PANTHER" id="PTHR10210:SF32">
    <property type="entry name" value="RIBOSE-PHOSPHATE PYROPHOSPHOKINASE 2"/>
    <property type="match status" value="1"/>
</dbReference>
<dbReference type="Gene3D" id="3.40.50.2020">
    <property type="match status" value="2"/>
</dbReference>
<dbReference type="GO" id="GO:0000287">
    <property type="term" value="F:magnesium ion binding"/>
    <property type="evidence" value="ECO:0007669"/>
    <property type="project" value="InterPro"/>
</dbReference>
<keyword evidence="7" id="KW-0547">Nucleotide-binding</keyword>
<dbReference type="GO" id="GO:0002189">
    <property type="term" value="C:ribose phosphate diphosphokinase complex"/>
    <property type="evidence" value="ECO:0007669"/>
    <property type="project" value="TreeGrafter"/>
</dbReference>
<keyword evidence="10" id="KW-0460">Magnesium</keyword>
<dbReference type="InterPro" id="IPR029057">
    <property type="entry name" value="PRTase-like"/>
</dbReference>
<keyword evidence="18" id="KW-1185">Reference proteome</keyword>
<keyword evidence="9" id="KW-0067">ATP-binding</keyword>
<name>A0A9W6D4L1_9BACT</name>
<evidence type="ECO:0000256" key="7">
    <source>
        <dbReference type="ARBA" id="ARBA00022741"/>
    </source>
</evidence>
<evidence type="ECO:0000313" key="18">
    <source>
        <dbReference type="Proteomes" id="UP001144372"/>
    </source>
</evidence>
<dbReference type="EC" id="2.7.6.1" evidence="3"/>
<evidence type="ECO:0000313" key="17">
    <source>
        <dbReference type="EMBL" id="GLI34779.1"/>
    </source>
</evidence>
<evidence type="ECO:0000256" key="6">
    <source>
        <dbReference type="ARBA" id="ARBA00022727"/>
    </source>
</evidence>
<evidence type="ECO:0000256" key="8">
    <source>
        <dbReference type="ARBA" id="ARBA00022777"/>
    </source>
</evidence>
<keyword evidence="8" id="KW-0418">Kinase</keyword>
<dbReference type="CDD" id="cd06223">
    <property type="entry name" value="PRTases_typeI"/>
    <property type="match status" value="1"/>
</dbReference>
<evidence type="ECO:0000256" key="11">
    <source>
        <dbReference type="ARBA" id="ARBA00029942"/>
    </source>
</evidence>
<dbReference type="AlphaFoldDB" id="A0A9W6D4L1"/>
<keyword evidence="5" id="KW-0479">Metal-binding</keyword>
<comment type="pathway">
    <text evidence="2">Metabolic intermediate biosynthesis; 5-phospho-alpha-D-ribose 1-diphosphate biosynthesis; 5-phospho-alpha-D-ribose 1-diphosphate from D-ribose 5-phosphate (route I): step 1/1.</text>
</comment>
<dbReference type="GO" id="GO:0006164">
    <property type="term" value="P:purine nucleotide biosynthetic process"/>
    <property type="evidence" value="ECO:0007669"/>
    <property type="project" value="TreeGrafter"/>
</dbReference>
<reference evidence="17" key="1">
    <citation type="submission" date="2022-12" db="EMBL/GenBank/DDBJ databases">
        <title>Reference genome sequencing for broad-spectrum identification of bacterial and archaeal isolates by mass spectrometry.</title>
        <authorList>
            <person name="Sekiguchi Y."/>
            <person name="Tourlousse D.M."/>
        </authorList>
    </citation>
    <scope>NUCLEOTIDE SEQUENCE</scope>
    <source>
        <strain evidence="17">ASRB1</strain>
    </source>
</reference>
<dbReference type="Pfam" id="PF14572">
    <property type="entry name" value="Pribosyl_synth"/>
    <property type="match status" value="1"/>
</dbReference>
<proteinExistence type="inferred from homology"/>
<dbReference type="FunFam" id="3.40.50.2020:FF:000001">
    <property type="entry name" value="Ribose-phosphate pyrophosphokinase"/>
    <property type="match status" value="1"/>
</dbReference>
<organism evidence="17 18">
    <name type="scientific">Desulforhabdus amnigena</name>
    <dbReference type="NCBI Taxonomy" id="40218"/>
    <lineage>
        <taxon>Bacteria</taxon>
        <taxon>Pseudomonadati</taxon>
        <taxon>Thermodesulfobacteriota</taxon>
        <taxon>Syntrophobacteria</taxon>
        <taxon>Syntrophobacterales</taxon>
        <taxon>Syntrophobacteraceae</taxon>
        <taxon>Desulforhabdus</taxon>
    </lineage>
</organism>
<evidence type="ECO:0000256" key="2">
    <source>
        <dbReference type="ARBA" id="ARBA00004996"/>
    </source>
</evidence>
<dbReference type="SUPFAM" id="SSF53271">
    <property type="entry name" value="PRTase-like"/>
    <property type="match status" value="1"/>
</dbReference>
<dbReference type="Pfam" id="PF13793">
    <property type="entry name" value="Pribosyltran_N"/>
    <property type="match status" value="1"/>
</dbReference>
<dbReference type="InterPro" id="IPR005946">
    <property type="entry name" value="Rib-P_diPkinase"/>
</dbReference>
<accession>A0A9W6D4L1</accession>
<evidence type="ECO:0000256" key="5">
    <source>
        <dbReference type="ARBA" id="ARBA00022723"/>
    </source>
</evidence>
<comment type="similarity">
    <text evidence="14">Belongs to the ribose-phosphate pyrophosphokinase family. Class I subfamily.</text>
</comment>
<dbReference type="SMART" id="SM01400">
    <property type="entry name" value="Pribosyltran_N"/>
    <property type="match status" value="1"/>
</dbReference>
<keyword evidence="6" id="KW-0545">Nucleotide biosynthesis</keyword>
<evidence type="ECO:0000256" key="13">
    <source>
        <dbReference type="ARBA" id="ARBA00054914"/>
    </source>
</evidence>
<dbReference type="EMBL" id="BSDR01000001">
    <property type="protein sequence ID" value="GLI34779.1"/>
    <property type="molecule type" value="Genomic_DNA"/>
</dbReference>